<keyword evidence="3" id="KW-1185">Reference proteome</keyword>
<protein>
    <recommendedName>
        <fullName evidence="4">Defensin</fullName>
    </recommendedName>
</protein>
<proteinExistence type="predicted"/>
<evidence type="ECO:0000256" key="1">
    <source>
        <dbReference type="SAM" id="SignalP"/>
    </source>
</evidence>
<dbReference type="EMBL" id="JAJJMA010185061">
    <property type="protein sequence ID" value="MCL7037942.1"/>
    <property type="molecule type" value="Genomic_DNA"/>
</dbReference>
<accession>A0AA41SEM0</accession>
<evidence type="ECO:0000313" key="2">
    <source>
        <dbReference type="EMBL" id="MCL7037942.1"/>
    </source>
</evidence>
<feature type="signal peptide" evidence="1">
    <location>
        <begin position="1"/>
        <end position="27"/>
    </location>
</feature>
<comment type="caution">
    <text evidence="2">The sequence shown here is derived from an EMBL/GenBank/DDBJ whole genome shotgun (WGS) entry which is preliminary data.</text>
</comment>
<evidence type="ECO:0000313" key="3">
    <source>
        <dbReference type="Proteomes" id="UP001177140"/>
    </source>
</evidence>
<evidence type="ECO:0008006" key="4">
    <source>
        <dbReference type="Google" id="ProtNLM"/>
    </source>
</evidence>
<dbReference type="Proteomes" id="UP001177140">
    <property type="component" value="Unassembled WGS sequence"/>
</dbReference>
<gene>
    <name evidence="2" type="ORF">MKW94_003583</name>
</gene>
<reference evidence="2" key="1">
    <citation type="submission" date="2022-03" db="EMBL/GenBank/DDBJ databases">
        <title>A functionally conserved STORR gene fusion in Papaver species that diverged 16.8 million years ago.</title>
        <authorList>
            <person name="Catania T."/>
        </authorList>
    </citation>
    <scope>NUCLEOTIDE SEQUENCE</scope>
    <source>
        <strain evidence="2">S-191538</strain>
    </source>
</reference>
<organism evidence="2 3">
    <name type="scientific">Papaver nudicaule</name>
    <name type="common">Iceland poppy</name>
    <dbReference type="NCBI Taxonomy" id="74823"/>
    <lineage>
        <taxon>Eukaryota</taxon>
        <taxon>Viridiplantae</taxon>
        <taxon>Streptophyta</taxon>
        <taxon>Embryophyta</taxon>
        <taxon>Tracheophyta</taxon>
        <taxon>Spermatophyta</taxon>
        <taxon>Magnoliopsida</taxon>
        <taxon>Ranunculales</taxon>
        <taxon>Papaveraceae</taxon>
        <taxon>Papaveroideae</taxon>
        <taxon>Papaver</taxon>
    </lineage>
</organism>
<feature type="chain" id="PRO_5041378518" description="Defensin" evidence="1">
    <location>
        <begin position="28"/>
        <end position="83"/>
    </location>
</feature>
<keyword evidence="1" id="KW-0732">Signal</keyword>
<dbReference type="AlphaFoldDB" id="A0AA41SEM0"/>
<name>A0AA41SEM0_PAPNU</name>
<sequence>MASRKATAVAFLAMFMVLYADFSNVMGESVVNSACCQYHDIGHCNPKSWDDIANCDRFCKAGHCRGGDCTTETWEERCACYCY</sequence>